<protein>
    <submittedName>
        <fullName evidence="5">Type IA DNA topoisomerase</fullName>
    </submittedName>
</protein>
<evidence type="ECO:0000313" key="5">
    <source>
        <dbReference type="EMBL" id="MDZ5000831.1"/>
    </source>
</evidence>
<feature type="non-terminal residue" evidence="5">
    <location>
        <position position="172"/>
    </location>
</feature>
<organism evidence="5 6">
    <name type="scientific">Clostridium perfringens</name>
    <dbReference type="NCBI Taxonomy" id="1502"/>
    <lineage>
        <taxon>Bacteria</taxon>
        <taxon>Bacillati</taxon>
        <taxon>Bacillota</taxon>
        <taxon>Clostridia</taxon>
        <taxon>Eubacteriales</taxon>
        <taxon>Clostridiaceae</taxon>
        <taxon>Clostridium</taxon>
    </lineage>
</organism>
<dbReference type="Gene3D" id="1.10.290.10">
    <property type="entry name" value="Topoisomerase I, domain 4"/>
    <property type="match status" value="1"/>
</dbReference>
<dbReference type="Gene3D" id="2.70.20.10">
    <property type="entry name" value="Topoisomerase I, domain 3"/>
    <property type="match status" value="1"/>
</dbReference>
<dbReference type="InterPro" id="IPR013826">
    <property type="entry name" value="Topo_IA_cen_sub3"/>
</dbReference>
<accession>A0AAW9IJP7</accession>
<evidence type="ECO:0000256" key="2">
    <source>
        <dbReference type="ARBA" id="ARBA00023125"/>
    </source>
</evidence>
<dbReference type="EMBL" id="WNVC01000722">
    <property type="protein sequence ID" value="MDZ5000831.1"/>
    <property type="molecule type" value="Genomic_DNA"/>
</dbReference>
<dbReference type="PRINTS" id="PR00417">
    <property type="entry name" value="PRTPISMRASEI"/>
</dbReference>
<dbReference type="SMART" id="SM00437">
    <property type="entry name" value="TOP1Ac"/>
    <property type="match status" value="1"/>
</dbReference>
<name>A0AAW9IJP7_CLOPF</name>
<dbReference type="InterPro" id="IPR013824">
    <property type="entry name" value="Topo_IA_cen_sub1"/>
</dbReference>
<dbReference type="InterPro" id="IPR000380">
    <property type="entry name" value="Topo_IA"/>
</dbReference>
<dbReference type="PANTHER" id="PTHR11390">
    <property type="entry name" value="PROKARYOTIC DNA TOPOISOMERASE"/>
    <property type="match status" value="1"/>
</dbReference>
<dbReference type="PANTHER" id="PTHR11390:SF21">
    <property type="entry name" value="DNA TOPOISOMERASE 3-ALPHA"/>
    <property type="match status" value="1"/>
</dbReference>
<gene>
    <name evidence="5" type="ORF">GNF79_17550</name>
</gene>
<dbReference type="GO" id="GO:0043597">
    <property type="term" value="C:cytoplasmic replication fork"/>
    <property type="evidence" value="ECO:0007669"/>
    <property type="project" value="TreeGrafter"/>
</dbReference>
<dbReference type="SUPFAM" id="SSF56712">
    <property type="entry name" value="Prokaryotic type I DNA topoisomerase"/>
    <property type="match status" value="1"/>
</dbReference>
<dbReference type="Pfam" id="PF01131">
    <property type="entry name" value="Topoisom_bac"/>
    <property type="match status" value="1"/>
</dbReference>
<dbReference type="Proteomes" id="UP001291306">
    <property type="component" value="Unassembled WGS sequence"/>
</dbReference>
<dbReference type="AlphaFoldDB" id="A0AAW9IJP7"/>
<dbReference type="InterPro" id="IPR023405">
    <property type="entry name" value="Topo_IA_core_domain"/>
</dbReference>
<proteinExistence type="predicted"/>
<dbReference type="PROSITE" id="PS52039">
    <property type="entry name" value="TOPO_IA_2"/>
    <property type="match status" value="1"/>
</dbReference>
<dbReference type="GO" id="GO:0003677">
    <property type="term" value="F:DNA binding"/>
    <property type="evidence" value="ECO:0007669"/>
    <property type="project" value="UniProtKB-KW"/>
</dbReference>
<dbReference type="InterPro" id="IPR013497">
    <property type="entry name" value="Topo_IA_cen"/>
</dbReference>
<comment type="caution">
    <text evidence="5">The sequence shown here is derived from an EMBL/GenBank/DDBJ whole genome shotgun (WGS) entry which is preliminary data.</text>
</comment>
<keyword evidence="1" id="KW-0799">Topoisomerase</keyword>
<evidence type="ECO:0000259" key="4">
    <source>
        <dbReference type="PROSITE" id="PS52039"/>
    </source>
</evidence>
<keyword evidence="2" id="KW-0238">DNA-binding</keyword>
<sequence length="172" mass="19475">DTLSKLGNLDKQVYYLILRRFLAIFYPPAQYNKMSVTIGVGNEDFILNKKICIDKGYLIVVGNEKEEDQEAFTENIRKGIKLNIKDLEIKEGETSTPKRFTTGSMIIAMENAGKLIEDEELREHIKGAGIGTSATRAEILKKLINIEYIQSNKKTQIITPTELGEMIYEAIN</sequence>
<feature type="domain" description="Topo IA-type catalytic" evidence="4">
    <location>
        <begin position="1"/>
        <end position="172"/>
    </location>
</feature>
<dbReference type="GO" id="GO:0003917">
    <property type="term" value="F:DNA topoisomerase type I (single strand cut, ATP-independent) activity"/>
    <property type="evidence" value="ECO:0007669"/>
    <property type="project" value="InterPro"/>
</dbReference>
<dbReference type="GO" id="GO:0006281">
    <property type="term" value="P:DNA repair"/>
    <property type="evidence" value="ECO:0007669"/>
    <property type="project" value="TreeGrafter"/>
</dbReference>
<dbReference type="GO" id="GO:0006310">
    <property type="term" value="P:DNA recombination"/>
    <property type="evidence" value="ECO:0007669"/>
    <property type="project" value="TreeGrafter"/>
</dbReference>
<reference evidence="5" key="1">
    <citation type="submission" date="2019-11" db="EMBL/GenBank/DDBJ databases">
        <title>Characterization of Clostridium perfringens isolates from swine manure treated agricultural soils.</title>
        <authorList>
            <person name="Wushke S.T."/>
        </authorList>
    </citation>
    <scope>NUCLEOTIDE SEQUENCE</scope>
    <source>
        <strain evidence="5">X26</strain>
    </source>
</reference>
<evidence type="ECO:0000256" key="3">
    <source>
        <dbReference type="ARBA" id="ARBA00023235"/>
    </source>
</evidence>
<dbReference type="Gene3D" id="1.10.460.10">
    <property type="entry name" value="Topoisomerase I, domain 2"/>
    <property type="match status" value="1"/>
</dbReference>
<dbReference type="InterPro" id="IPR013825">
    <property type="entry name" value="Topo_IA_cen_sub2"/>
</dbReference>
<keyword evidence="3" id="KW-0413">Isomerase</keyword>
<dbReference type="GO" id="GO:0006265">
    <property type="term" value="P:DNA topological change"/>
    <property type="evidence" value="ECO:0007669"/>
    <property type="project" value="InterPro"/>
</dbReference>
<feature type="non-terminal residue" evidence="5">
    <location>
        <position position="1"/>
    </location>
</feature>
<evidence type="ECO:0000313" key="6">
    <source>
        <dbReference type="Proteomes" id="UP001291306"/>
    </source>
</evidence>
<evidence type="ECO:0000256" key="1">
    <source>
        <dbReference type="ARBA" id="ARBA00023029"/>
    </source>
</evidence>
<dbReference type="InterPro" id="IPR003602">
    <property type="entry name" value="Topo_IA_DNA-bd_dom"/>
</dbReference>